<organism evidence="3 4">
    <name type="scientific">Tistlia consotensis USBA 355</name>
    <dbReference type="NCBI Taxonomy" id="560819"/>
    <lineage>
        <taxon>Bacteria</taxon>
        <taxon>Pseudomonadati</taxon>
        <taxon>Pseudomonadota</taxon>
        <taxon>Alphaproteobacteria</taxon>
        <taxon>Rhodospirillales</taxon>
        <taxon>Rhodovibrionaceae</taxon>
        <taxon>Tistlia</taxon>
    </lineage>
</organism>
<keyword evidence="4" id="KW-1185">Reference proteome</keyword>
<evidence type="ECO:0000256" key="2">
    <source>
        <dbReference type="SAM" id="SignalP"/>
    </source>
</evidence>
<protein>
    <recommendedName>
        <fullName evidence="5">Peptidase propeptide and YPEB domain-containing protein</fullName>
    </recommendedName>
</protein>
<dbReference type="EMBL" id="FWZX01000008">
    <property type="protein sequence ID" value="SMF23935.1"/>
    <property type="molecule type" value="Genomic_DNA"/>
</dbReference>
<name>A0A1Y6BT84_9PROT</name>
<dbReference type="Proteomes" id="UP000192917">
    <property type="component" value="Unassembled WGS sequence"/>
</dbReference>
<sequence length="132" mass="13159">MTRLRAFGLAGLMVALLAGAATPAAAIDEKAAARLVAEQFGVQVLKVRPGTVDGRAVWLVTGMNPGGNSNSAFVVSTVAVDVESGRPLRSFQPVETGSLPLAGAPAAENKVVTGTPPGPGSREAGDGAAAPR</sequence>
<feature type="region of interest" description="Disordered" evidence="1">
    <location>
        <begin position="91"/>
        <end position="132"/>
    </location>
</feature>
<keyword evidence="2" id="KW-0732">Signal</keyword>
<evidence type="ECO:0000313" key="3">
    <source>
        <dbReference type="EMBL" id="SMF23935.1"/>
    </source>
</evidence>
<dbReference type="STRING" id="560819.SAMN05428998_10854"/>
<dbReference type="AlphaFoldDB" id="A0A1Y6BT84"/>
<accession>A0A1Y6BT84</accession>
<dbReference type="RefSeq" id="WP_089229685.1">
    <property type="nucleotide sequence ID" value="NZ_FWZX01000008.1"/>
</dbReference>
<proteinExistence type="predicted"/>
<gene>
    <name evidence="3" type="ORF">SAMN05428998_10854</name>
</gene>
<evidence type="ECO:0000256" key="1">
    <source>
        <dbReference type="SAM" id="MobiDB-lite"/>
    </source>
</evidence>
<feature type="chain" id="PRO_5013006447" description="Peptidase propeptide and YPEB domain-containing protein" evidence="2">
    <location>
        <begin position="27"/>
        <end position="132"/>
    </location>
</feature>
<evidence type="ECO:0008006" key="5">
    <source>
        <dbReference type="Google" id="ProtNLM"/>
    </source>
</evidence>
<evidence type="ECO:0000313" key="4">
    <source>
        <dbReference type="Proteomes" id="UP000192917"/>
    </source>
</evidence>
<feature type="signal peptide" evidence="2">
    <location>
        <begin position="1"/>
        <end position="26"/>
    </location>
</feature>
<reference evidence="3 4" key="1">
    <citation type="submission" date="2017-04" db="EMBL/GenBank/DDBJ databases">
        <authorList>
            <person name="Afonso C.L."/>
            <person name="Miller P.J."/>
            <person name="Scott M.A."/>
            <person name="Spackman E."/>
            <person name="Goraichik I."/>
            <person name="Dimitrov K.M."/>
            <person name="Suarez D.L."/>
            <person name="Swayne D.E."/>
        </authorList>
    </citation>
    <scope>NUCLEOTIDE SEQUENCE [LARGE SCALE GENOMIC DNA]</scope>
    <source>
        <strain evidence="3 4">USBA 355</strain>
    </source>
</reference>